<evidence type="ECO:0000313" key="2">
    <source>
        <dbReference type="Proteomes" id="UP001472677"/>
    </source>
</evidence>
<keyword evidence="2" id="KW-1185">Reference proteome</keyword>
<protein>
    <submittedName>
        <fullName evidence="1">Uncharacterized protein</fullName>
    </submittedName>
</protein>
<accession>A0ABR2AA58</accession>
<reference evidence="1 2" key="1">
    <citation type="journal article" date="2024" name="G3 (Bethesda)">
        <title>Genome assembly of Hibiscus sabdariffa L. provides insights into metabolisms of medicinal natural products.</title>
        <authorList>
            <person name="Kim T."/>
        </authorList>
    </citation>
    <scope>NUCLEOTIDE SEQUENCE [LARGE SCALE GENOMIC DNA]</scope>
    <source>
        <strain evidence="1">TK-2024</strain>
        <tissue evidence="1">Old leaves</tissue>
    </source>
</reference>
<organism evidence="1 2">
    <name type="scientific">Hibiscus sabdariffa</name>
    <name type="common">roselle</name>
    <dbReference type="NCBI Taxonomy" id="183260"/>
    <lineage>
        <taxon>Eukaryota</taxon>
        <taxon>Viridiplantae</taxon>
        <taxon>Streptophyta</taxon>
        <taxon>Embryophyta</taxon>
        <taxon>Tracheophyta</taxon>
        <taxon>Spermatophyta</taxon>
        <taxon>Magnoliopsida</taxon>
        <taxon>eudicotyledons</taxon>
        <taxon>Gunneridae</taxon>
        <taxon>Pentapetalae</taxon>
        <taxon>rosids</taxon>
        <taxon>malvids</taxon>
        <taxon>Malvales</taxon>
        <taxon>Malvaceae</taxon>
        <taxon>Malvoideae</taxon>
        <taxon>Hibiscus</taxon>
    </lineage>
</organism>
<dbReference type="EMBL" id="JBBPBM010000887">
    <property type="protein sequence ID" value="KAK8489878.1"/>
    <property type="molecule type" value="Genomic_DNA"/>
</dbReference>
<gene>
    <name evidence="1" type="ORF">V6N12_010223</name>
</gene>
<dbReference type="Proteomes" id="UP001472677">
    <property type="component" value="Unassembled WGS sequence"/>
</dbReference>
<name>A0ABR2AA58_9ROSI</name>
<sequence>MMLKRCVCINSLDDAKDADRNDAALHSPPIQAQIGSTLPTCTCPDSHLSFTWHLAEIPCHVYDILEEPSLMLTSEV</sequence>
<proteinExistence type="predicted"/>
<comment type="caution">
    <text evidence="1">The sequence shown here is derived from an EMBL/GenBank/DDBJ whole genome shotgun (WGS) entry which is preliminary data.</text>
</comment>
<evidence type="ECO:0000313" key="1">
    <source>
        <dbReference type="EMBL" id="KAK8489878.1"/>
    </source>
</evidence>